<dbReference type="PANTHER" id="PTHR10048">
    <property type="entry name" value="PHOSPHATIDYLINOSITOL KINASE"/>
    <property type="match status" value="1"/>
</dbReference>
<feature type="region of interest" description="Disordered" evidence="5">
    <location>
        <begin position="935"/>
        <end position="954"/>
    </location>
</feature>
<organism evidence="8 9">
    <name type="scientific">Triticum turgidum subsp. durum</name>
    <name type="common">Durum wheat</name>
    <name type="synonym">Triticum durum</name>
    <dbReference type="NCBI Taxonomy" id="4567"/>
    <lineage>
        <taxon>Eukaryota</taxon>
        <taxon>Viridiplantae</taxon>
        <taxon>Streptophyta</taxon>
        <taxon>Embryophyta</taxon>
        <taxon>Tracheophyta</taxon>
        <taxon>Spermatophyta</taxon>
        <taxon>Magnoliopsida</taxon>
        <taxon>Liliopsida</taxon>
        <taxon>Poales</taxon>
        <taxon>Poaceae</taxon>
        <taxon>BOP clade</taxon>
        <taxon>Pooideae</taxon>
        <taxon>Triticodae</taxon>
        <taxon>Triticeae</taxon>
        <taxon>Triticinae</taxon>
        <taxon>Triticum</taxon>
    </lineage>
</organism>
<feature type="domain" description="PIK helical" evidence="7">
    <location>
        <begin position="1014"/>
        <end position="1195"/>
    </location>
</feature>
<evidence type="ECO:0000259" key="6">
    <source>
        <dbReference type="PROSITE" id="PS50290"/>
    </source>
</evidence>
<protein>
    <recommendedName>
        <fullName evidence="2">1-phosphatidylinositol 4-kinase</fullName>
        <ecNumber evidence="2">2.7.1.67</ecNumber>
    </recommendedName>
</protein>
<dbReference type="PANTHER" id="PTHR10048:SF15">
    <property type="entry name" value="PHOSPHATIDYLINOSITOL 4-KINASE ALPHA"/>
    <property type="match status" value="1"/>
</dbReference>
<dbReference type="SUPFAM" id="SSF56112">
    <property type="entry name" value="Protein kinase-like (PK-like)"/>
    <property type="match status" value="1"/>
</dbReference>
<dbReference type="InterPro" id="IPR016024">
    <property type="entry name" value="ARM-type_fold"/>
</dbReference>
<feature type="domain" description="PI3K/PI4K catalytic" evidence="6">
    <location>
        <begin position="1266"/>
        <end position="1357"/>
    </location>
</feature>
<dbReference type="GO" id="GO:0048015">
    <property type="term" value="P:phosphatidylinositol-mediated signaling"/>
    <property type="evidence" value="ECO:0007669"/>
    <property type="project" value="TreeGrafter"/>
</dbReference>
<dbReference type="GO" id="GO:0005886">
    <property type="term" value="C:plasma membrane"/>
    <property type="evidence" value="ECO:0007669"/>
    <property type="project" value="TreeGrafter"/>
</dbReference>
<keyword evidence="9" id="KW-1185">Reference proteome</keyword>
<dbReference type="EMBL" id="LT934118">
    <property type="protein sequence ID" value="VAI01604.1"/>
    <property type="molecule type" value="Genomic_DNA"/>
</dbReference>
<evidence type="ECO:0000256" key="1">
    <source>
        <dbReference type="ARBA" id="ARBA00006209"/>
    </source>
</evidence>
<evidence type="ECO:0000256" key="3">
    <source>
        <dbReference type="ARBA" id="ARBA00022679"/>
    </source>
</evidence>
<dbReference type="FunFam" id="1.25.40.70:FF:000013">
    <property type="entry name" value="Phosphatidylinositol 4-kinase alpha 1"/>
    <property type="match status" value="1"/>
</dbReference>
<evidence type="ECO:0000256" key="4">
    <source>
        <dbReference type="ARBA" id="ARBA00022777"/>
    </source>
</evidence>
<dbReference type="GO" id="GO:0046854">
    <property type="term" value="P:phosphatidylinositol phosphate biosynthetic process"/>
    <property type="evidence" value="ECO:0007669"/>
    <property type="project" value="InterPro"/>
</dbReference>
<keyword evidence="3" id="KW-0808">Transferase</keyword>
<dbReference type="Proteomes" id="UP000324705">
    <property type="component" value="Chromosome 4B"/>
</dbReference>
<sequence>MTGCSPGALFEAVVKLSCEVIEFGWTKDRALVDTFIMRLAAYVRERNDYEEEDGKGKDTVPVMRLNVVRLLAELCVCLKRWEVVDMILPLFIEHLEEGDASSPSLLRLKLLDAISRVACLGFEKSYRESIVLMTRSYLDKVKAVGAAENNTLPSEATAERTETLPAGFLLVASNLTSTKLRSDYRHRLLSLCSDVGLAAESKSGRSGADLMGPLLPAVAEICSDFDPVSSVEPSLLKLFRNLWFYIVLFGLAPPIQNNQASTKPASAPLNTGESCVALQAVAGPYMWNSQWSVAVQRIAQGSPPLVVSSVKWLEDELELNALHNPGSRRGNGDEKAAVGQRTALSAALGGRVEVAAMSTISGVKATYLLAVAFLEILRFSGSGGILSATLNKSNSSFGCVFEYLLTPNLTPAVTQCLTAVVHRAFETMLSWLEERTSDIGEESNVRESVLSVHAGFLIKSMSQRDEHVRDLSVKLLTQLKEKFPQVLWNSSCLDLLLISVHNELTSGPVSDPAWVATIRSLYQKIAREWITSALSYAPCTTQGLIQENFCKPSGAQRTQHTADVVSLLSEIRICIGKNDWNGIRTANIPAVMDSAAAASGARKEAPDITLEVLSTAVVSATVKCNHAGEIAGMRRLFSTMGGLNMGVSPPGTQSGQAPQSFDEVFLSKFVRLLQDFVVTAEKQPIDNSQFRETCSQATALLLDHLVSDSRTNLEGFSQLIRLLCWCPAYISTPDAMETGIYIWTWLVSAAPSLGPLVLAELVDAWLWTMDTKRGLFASDMKYCGPDAKLRPHLIPGEPEAPPEKDPVEAIIAHRLWLGFFIDRFEVVRHDSIEQLLLLGRMLQGMMKSPTHFSHHPAATGTFFTAMQLGLNFCSCQDQFNLQKCNMGLQLLEDRVYRAALGWFAYAPEFYESPNKSFAQREAQSVSIFVHNLQNTSSTDSGSKPQGREGELNTADQIHPVWGSVDNYATAKEKRKQLLLMLSQNEADRLEVWAQPINTKDTSTFRGKISSDKWIDHCRTAFAVDPRIALSMPMRFPTNATLQSEITQLVQTHILELRTIPEALPFFITPKAVDENSALLQQLPHWAPCSVTQALEFFTSPYKGHPRVMAYVLRVMETYPPETVTFFMPQLVQSLRYDDGKLVEGYLLGAARRSNIFAHILIWHLQGECEEDDNEKEGAAPKPNAFQSLLPAVREKIVDGFTQEARDMFEREFDFFDKVTSISGVLFPLPKEERRAGIKRELEKITIPGDDLYLPTATNKLVRGIQLDSGIPLQSAAKVPIMITFNVIDRDGNPNDVMPQACIFKVGDDCRQDVLALQVIALLRDIFEAVGLNLYLFPYGVLPTGPERGIIECPKYSE</sequence>
<dbReference type="GO" id="GO:0004430">
    <property type="term" value="F:1-phosphatidylinositol 4-kinase activity"/>
    <property type="evidence" value="ECO:0007669"/>
    <property type="project" value="UniProtKB-EC"/>
</dbReference>
<dbReference type="SMART" id="SM00145">
    <property type="entry name" value="PI3Ka"/>
    <property type="match status" value="1"/>
</dbReference>
<dbReference type="EC" id="2.7.1.67" evidence="2"/>
<dbReference type="Gene3D" id="3.30.1010.10">
    <property type="entry name" value="Phosphatidylinositol 3-kinase Catalytic Subunit, Chain A, domain 4"/>
    <property type="match status" value="1"/>
</dbReference>
<dbReference type="InterPro" id="IPR018936">
    <property type="entry name" value="PI3/4_kinase_CS"/>
</dbReference>
<dbReference type="PROSITE" id="PS50290">
    <property type="entry name" value="PI3_4_KINASE_3"/>
    <property type="match status" value="1"/>
</dbReference>
<evidence type="ECO:0000256" key="5">
    <source>
        <dbReference type="SAM" id="MobiDB-lite"/>
    </source>
</evidence>
<dbReference type="Pfam" id="PF00454">
    <property type="entry name" value="PI3_PI4_kinase"/>
    <property type="match status" value="1"/>
</dbReference>
<dbReference type="Gramene" id="TRITD4Bv1G013090.7">
    <property type="protein sequence ID" value="TRITD4Bv1G013090.7"/>
    <property type="gene ID" value="TRITD4Bv1G013090"/>
</dbReference>
<dbReference type="InterPro" id="IPR011009">
    <property type="entry name" value="Kinase-like_dom_sf"/>
</dbReference>
<accession>A0A9R0SU99</accession>
<dbReference type="InterPro" id="IPR001263">
    <property type="entry name" value="PI3K_accessory_dom"/>
</dbReference>
<evidence type="ECO:0000259" key="7">
    <source>
        <dbReference type="PROSITE" id="PS51545"/>
    </source>
</evidence>
<dbReference type="InterPro" id="IPR000403">
    <property type="entry name" value="PI3/4_kinase_cat_dom"/>
</dbReference>
<keyword evidence="4" id="KW-0418">Kinase</keyword>
<dbReference type="InterPro" id="IPR045495">
    <property type="entry name" value="PI4K_N"/>
</dbReference>
<reference evidence="8 9" key="1">
    <citation type="submission" date="2017-09" db="EMBL/GenBank/DDBJ databases">
        <authorList>
            <consortium name="International Durum Wheat Genome Sequencing Consortium (IDWGSC)"/>
            <person name="Milanesi L."/>
        </authorList>
    </citation>
    <scope>NUCLEOTIDE SEQUENCE [LARGE SCALE GENOMIC DNA]</scope>
    <source>
        <strain evidence="9">cv. Svevo</strain>
    </source>
</reference>
<dbReference type="PROSITE" id="PS00915">
    <property type="entry name" value="PI3_4_KINASE_1"/>
    <property type="match status" value="1"/>
</dbReference>
<gene>
    <name evidence="8" type="ORF">TRITD_4Bv1G013090</name>
</gene>
<proteinExistence type="inferred from homology"/>
<dbReference type="InterPro" id="IPR042236">
    <property type="entry name" value="PI3K_accessory_sf"/>
</dbReference>
<comment type="similarity">
    <text evidence="1">Belongs to the PI3/PI4-kinase family. Type III PI4K subfamily.</text>
</comment>
<dbReference type="Pfam" id="PF19274">
    <property type="entry name" value="PI4K_N"/>
    <property type="match status" value="1"/>
</dbReference>
<dbReference type="SUPFAM" id="SSF48371">
    <property type="entry name" value="ARM repeat"/>
    <property type="match status" value="2"/>
</dbReference>
<dbReference type="GO" id="GO:0005737">
    <property type="term" value="C:cytoplasm"/>
    <property type="evidence" value="ECO:0007669"/>
    <property type="project" value="TreeGrafter"/>
</dbReference>
<dbReference type="Gene3D" id="1.25.40.70">
    <property type="entry name" value="Phosphatidylinositol 3-kinase, accessory domain (PIK)"/>
    <property type="match status" value="1"/>
</dbReference>
<evidence type="ECO:0000256" key="2">
    <source>
        <dbReference type="ARBA" id="ARBA00012169"/>
    </source>
</evidence>
<evidence type="ECO:0000313" key="8">
    <source>
        <dbReference type="EMBL" id="VAI01604.1"/>
    </source>
</evidence>
<evidence type="ECO:0000313" key="9">
    <source>
        <dbReference type="Proteomes" id="UP000324705"/>
    </source>
</evidence>
<name>A0A9R0SU99_TRITD</name>
<dbReference type="InterPro" id="IPR015433">
    <property type="entry name" value="PI3/4_kinase"/>
</dbReference>
<dbReference type="FunFam" id="3.30.1010.10:FF:000012">
    <property type="entry name" value="Phosphatidylinositol 4-kinase alpha 1"/>
    <property type="match status" value="1"/>
</dbReference>
<dbReference type="Pfam" id="PF00613">
    <property type="entry name" value="PI3Ka"/>
    <property type="match status" value="1"/>
</dbReference>
<dbReference type="PROSITE" id="PS51545">
    <property type="entry name" value="PIK_HELICAL"/>
    <property type="match status" value="1"/>
</dbReference>